<dbReference type="Proteomes" id="UP000000694">
    <property type="component" value="Segment"/>
</dbReference>
<name>A0A2H4ZTI9_9CAUD</name>
<dbReference type="KEGG" id="vg:35199122"/>
<dbReference type="RefSeq" id="YP_009447824.1">
    <property type="nucleotide sequence ID" value="NC_023691.1"/>
</dbReference>
<accession>A0A2H4ZTI9</accession>
<protein>
    <submittedName>
        <fullName evidence="1">Uncharacterized protein</fullName>
    </submittedName>
</protein>
<keyword evidence="2" id="KW-1185">Reference proteome</keyword>
<dbReference type="EMBL" id="JN412589">
    <property type="protein sequence ID" value="AUG45768.1"/>
    <property type="molecule type" value="Genomic_DNA"/>
</dbReference>
<proteinExistence type="predicted"/>
<evidence type="ECO:0000313" key="2">
    <source>
        <dbReference type="Proteomes" id="UP000000694"/>
    </source>
</evidence>
<sequence length="37" mass="4408">MARIGRRKRRRFSVMTKFVSTKYGSKVKLVIPGLRKR</sequence>
<reference evidence="1 2" key="1">
    <citation type="journal article" date="2012" name="J. Virol.">
        <title>Complete Genome Sequences of 138 Mycobacteriophages.</title>
        <authorList>
            <consortium name="the Science Education Alliance Phage Hunters Advancing Genomics and Evolutionary Science Program"/>
            <consortium name="the KwaZulu-Natal Research Institute for Tuberculosis and HIV Mycobacterial Genetics Course Students"/>
            <consortium name="the Phage Hunters Integrating Research and Education Program"/>
            <person name="Hatfull G.F."/>
        </authorList>
    </citation>
    <scope>NUCLEOTIDE SEQUENCE [LARGE SCALE GENOMIC DNA]</scope>
</reference>
<gene>
    <name evidence="1" type="primary">111</name>
    <name evidence="1" type="ORF">PATIENCE_111</name>
</gene>
<evidence type="ECO:0000313" key="1">
    <source>
        <dbReference type="EMBL" id="AUG45768.1"/>
    </source>
</evidence>
<dbReference type="GeneID" id="35199122"/>
<organism evidence="1 2">
    <name type="scientific">Mycobacterium phage Patience</name>
    <dbReference type="NCBI Taxonomy" id="1074308"/>
    <lineage>
        <taxon>Viruses</taxon>
        <taxon>Duplodnaviria</taxon>
        <taxon>Heunggongvirae</taxon>
        <taxon>Uroviricota</taxon>
        <taxon>Caudoviricetes</taxon>
        <taxon>Patiencevirus</taxon>
        <taxon>Patiencevirus patience</taxon>
    </lineage>
</organism>